<evidence type="ECO:0000256" key="2">
    <source>
        <dbReference type="ARBA" id="ARBA00022737"/>
    </source>
</evidence>
<evidence type="ECO:0000256" key="1">
    <source>
        <dbReference type="ARBA" id="ARBA00022574"/>
    </source>
</evidence>
<dbReference type="InterPro" id="IPR019775">
    <property type="entry name" value="WD40_repeat_CS"/>
</dbReference>
<dbReference type="EMBL" id="PUHZ01000026">
    <property type="protein sequence ID" value="PQO41412.1"/>
    <property type="molecule type" value="Genomic_DNA"/>
</dbReference>
<dbReference type="SUPFAM" id="SSF50969">
    <property type="entry name" value="YVTN repeat-like/Quinoprotein amine dehydrogenase"/>
    <property type="match status" value="1"/>
</dbReference>
<accession>A0A2S8GAC4</accession>
<feature type="repeat" description="WD" evidence="3">
    <location>
        <begin position="472"/>
        <end position="504"/>
    </location>
</feature>
<dbReference type="SMART" id="SM00320">
    <property type="entry name" value="WD40"/>
    <property type="match status" value="8"/>
</dbReference>
<keyword evidence="2" id="KW-0677">Repeat</keyword>
<evidence type="ECO:0000313" key="5">
    <source>
        <dbReference type="EMBL" id="PQO41412.1"/>
    </source>
</evidence>
<keyword evidence="1 3" id="KW-0853">WD repeat</keyword>
<keyword evidence="4" id="KW-1133">Transmembrane helix</keyword>
<proteinExistence type="predicted"/>
<organism evidence="5 6">
    <name type="scientific">Blastopirellula marina</name>
    <dbReference type="NCBI Taxonomy" id="124"/>
    <lineage>
        <taxon>Bacteria</taxon>
        <taxon>Pseudomonadati</taxon>
        <taxon>Planctomycetota</taxon>
        <taxon>Planctomycetia</taxon>
        <taxon>Pirellulales</taxon>
        <taxon>Pirellulaceae</taxon>
        <taxon>Blastopirellula</taxon>
    </lineage>
</organism>
<dbReference type="Gene3D" id="2.130.10.10">
    <property type="entry name" value="YVTN repeat-like/Quinoprotein amine dehydrogenase"/>
    <property type="match status" value="4"/>
</dbReference>
<feature type="repeat" description="WD" evidence="3">
    <location>
        <begin position="505"/>
        <end position="539"/>
    </location>
</feature>
<dbReference type="AlphaFoldDB" id="A0A2S8GAC4"/>
<evidence type="ECO:0000256" key="4">
    <source>
        <dbReference type="SAM" id="Phobius"/>
    </source>
</evidence>
<sequence>MHRNSSRVETQFLATLDPQAICKPPPCLAPVRRQVLTSRARSNKLLTIGLAAASIHLFSLLRPLIAMHQTLQRSFVTSFFLLLTLVGLFVGPAGCRSKAGSETAGDAAQEDPALAKFSIAPLPPLTSGDPAEPDQWWWSYPQLLEHVHNDDWEQTCQQIESSDSSRSARLLVAAIRLEGEAIFQYPDQLWFQIYRHTRSADDAKINTMLAEAQDGQPLVPLFLPKDQVGGNLVDRFHVPGRPEDIMSLDVSPDGKLLASLAFGKIGIYDFATGEQRLISLGDYAGGSPGQIGFSPDGKHLISTGSFDPDVALIDVASGEIVQKLEQVLPGIDAQGFAFFPDGKKALLGYVGFGSEPPDAMVIWDLETGEKRPLTNAAEAGRNVSFSPNGKWYAGNFGSRDSLGHPIFDAATGEVAFRVNLGLVSLKHLCFLPDNERIVVSTGDRSDARLQILNFKSDKVEASLDVPELRAASLAVSPDGNYVAMGTRNGFAVLWDLQSNALLPFRATHKGSVAGIAFTPDGQQLITGGGGGDGTIAIWDYKAKPTQEPKNWHPTSLLMPATSALAISRDGSVFATAGGNPAHVRIWNAATGEGRYQLKSENGNNAIMGLALAPTGDELAMCAEEPYVVLIDLSQRTADGKLGPSPTDENVDASEPKTIHVVAYSPDGTRLATGGKGELAIWDRATNERIHSLTDMDEDKSIHFVQFSPDGSQVLGGSFSDNTVLIYDAADGTLVKKLDLENRYGAPQFLPDGKSLFYASPQTLSADCEAHVVDIELGAITKSMTPQGGSNVSVALCDEGKTGVTNAGGWLEFWDLETETRLAAYKVSDDSWKFATSDEGKILVGSGGYFQLYDWRRPQ</sequence>
<dbReference type="InterPro" id="IPR001680">
    <property type="entry name" value="WD40_rpt"/>
</dbReference>
<dbReference type="InterPro" id="IPR011044">
    <property type="entry name" value="Quino_amine_DH_bsu"/>
</dbReference>
<dbReference type="Proteomes" id="UP000237819">
    <property type="component" value="Unassembled WGS sequence"/>
</dbReference>
<comment type="caution">
    <text evidence="5">The sequence shown here is derived from an EMBL/GenBank/DDBJ whole genome shotgun (WGS) entry which is preliminary data.</text>
</comment>
<evidence type="ECO:0000313" key="6">
    <source>
        <dbReference type="Proteomes" id="UP000237819"/>
    </source>
</evidence>
<dbReference type="PANTHER" id="PTHR19879:SF9">
    <property type="entry name" value="TRANSCRIPTION INITIATION FACTOR TFIID SUBUNIT 5"/>
    <property type="match status" value="1"/>
</dbReference>
<name>A0A2S8GAC4_9BACT</name>
<keyword evidence="4" id="KW-0812">Transmembrane</keyword>
<dbReference type="PROSITE" id="PS00678">
    <property type="entry name" value="WD_REPEATS_1"/>
    <property type="match status" value="1"/>
</dbReference>
<dbReference type="SUPFAM" id="SSF50998">
    <property type="entry name" value="Quinoprotein alcohol dehydrogenase-like"/>
    <property type="match status" value="1"/>
</dbReference>
<gene>
    <name evidence="5" type="ORF">C5Y93_30310</name>
</gene>
<dbReference type="InterPro" id="IPR015943">
    <property type="entry name" value="WD40/YVTN_repeat-like_dom_sf"/>
</dbReference>
<dbReference type="InterPro" id="IPR011047">
    <property type="entry name" value="Quinoprotein_ADH-like_sf"/>
</dbReference>
<dbReference type="Pfam" id="PF00400">
    <property type="entry name" value="WD40"/>
    <property type="match status" value="4"/>
</dbReference>
<evidence type="ECO:0000256" key="3">
    <source>
        <dbReference type="PROSITE-ProRule" id="PRU00221"/>
    </source>
</evidence>
<dbReference type="PANTHER" id="PTHR19879">
    <property type="entry name" value="TRANSCRIPTION INITIATION FACTOR TFIID"/>
    <property type="match status" value="1"/>
</dbReference>
<reference evidence="5 6" key="1">
    <citation type="submission" date="2018-02" db="EMBL/GenBank/DDBJ databases">
        <title>Comparative genomes isolates from brazilian mangrove.</title>
        <authorList>
            <person name="Araujo J.E."/>
            <person name="Taketani R.G."/>
            <person name="Silva M.C.P."/>
            <person name="Loureco M.V."/>
            <person name="Andreote F.D."/>
        </authorList>
    </citation>
    <scope>NUCLEOTIDE SEQUENCE [LARGE SCALE GENOMIC DNA]</scope>
    <source>
        <strain evidence="5 6">Nap-Phe MGV</strain>
    </source>
</reference>
<dbReference type="PROSITE" id="PS50082">
    <property type="entry name" value="WD_REPEATS_2"/>
    <property type="match status" value="2"/>
</dbReference>
<feature type="transmembrane region" description="Helical" evidence="4">
    <location>
        <begin position="75"/>
        <end position="94"/>
    </location>
</feature>
<keyword evidence="4" id="KW-0472">Membrane</keyword>
<protein>
    <submittedName>
        <fullName evidence="5">Uncharacterized protein</fullName>
    </submittedName>
</protein>